<organism evidence="1 2">
    <name type="scientific">Favolaschia claudopus</name>
    <dbReference type="NCBI Taxonomy" id="2862362"/>
    <lineage>
        <taxon>Eukaryota</taxon>
        <taxon>Fungi</taxon>
        <taxon>Dikarya</taxon>
        <taxon>Basidiomycota</taxon>
        <taxon>Agaricomycotina</taxon>
        <taxon>Agaricomycetes</taxon>
        <taxon>Agaricomycetidae</taxon>
        <taxon>Agaricales</taxon>
        <taxon>Marasmiineae</taxon>
        <taxon>Mycenaceae</taxon>
        <taxon>Favolaschia</taxon>
    </lineage>
</organism>
<gene>
    <name evidence="1" type="ORF">R3P38DRAFT_3351300</name>
</gene>
<dbReference type="AlphaFoldDB" id="A0AAW0C7N2"/>
<dbReference type="EMBL" id="JAWWNJ010000020">
    <property type="protein sequence ID" value="KAK7034993.1"/>
    <property type="molecule type" value="Genomic_DNA"/>
</dbReference>
<accession>A0AAW0C7N2</accession>
<evidence type="ECO:0000313" key="1">
    <source>
        <dbReference type="EMBL" id="KAK7034993.1"/>
    </source>
</evidence>
<evidence type="ECO:0000313" key="2">
    <source>
        <dbReference type="Proteomes" id="UP001362999"/>
    </source>
</evidence>
<comment type="caution">
    <text evidence="1">The sequence shown here is derived from an EMBL/GenBank/DDBJ whole genome shotgun (WGS) entry which is preliminary data.</text>
</comment>
<dbReference type="Proteomes" id="UP001362999">
    <property type="component" value="Unassembled WGS sequence"/>
</dbReference>
<reference evidence="1 2" key="1">
    <citation type="journal article" date="2024" name="J Genomics">
        <title>Draft genome sequencing and assembly of Favolaschia claudopus CIRM-BRFM 2984 isolated from oak limbs.</title>
        <authorList>
            <person name="Navarro D."/>
            <person name="Drula E."/>
            <person name="Chaduli D."/>
            <person name="Cazenave R."/>
            <person name="Ahrendt S."/>
            <person name="Wang J."/>
            <person name="Lipzen A."/>
            <person name="Daum C."/>
            <person name="Barry K."/>
            <person name="Grigoriev I.V."/>
            <person name="Favel A."/>
            <person name="Rosso M.N."/>
            <person name="Martin F."/>
        </authorList>
    </citation>
    <scope>NUCLEOTIDE SEQUENCE [LARGE SCALE GENOMIC DNA]</scope>
    <source>
        <strain evidence="1 2">CIRM-BRFM 2984</strain>
    </source>
</reference>
<proteinExistence type="predicted"/>
<protein>
    <submittedName>
        <fullName evidence="1">Uncharacterized protein</fullName>
    </submittedName>
</protein>
<keyword evidence="2" id="KW-1185">Reference proteome</keyword>
<name>A0AAW0C7N2_9AGAR</name>
<sequence>MDFMIAHLLADPDINPLLQDLQTGSTSSEAAPESFLEYITEPKRQLEIVYKGIHTAKLYRRPQSTQITIWRLLACGKMKAPPPAPSQIYQRSSPNAALPSASFASKPLAPRRTLFKLNDFVARCHRDKCSLEEAATLVRHQVITSTFAQILKHPSMRHQRASPPEFFQPQVLERLLRKALQVIVQGQRSSYELLQDLYQTLVKIFASIPRIFSRAWWLRSDVRVDG</sequence>